<dbReference type="InterPro" id="IPR049241">
    <property type="entry name" value="DUF6876"/>
</dbReference>
<dbReference type="EMBL" id="MT144481">
    <property type="protein sequence ID" value="QJA54155.1"/>
    <property type="molecule type" value="Genomic_DNA"/>
</dbReference>
<dbReference type="AlphaFoldDB" id="A0A6H2A3R1"/>
<name>A0A6H2A3R1_9ZZZZ</name>
<sequence length="139" mass="15752">METTAVTQKTRAELRAELKSGLPQFYGTENYYGHWLGLVYTDGVQYLAETAGAYWLIDAIASWQRELLCGKLAPEIKDGLKNYQFWTLKVNEATQSAELTCEYDTGVEVCKQKIPFTDFPLPEIKIWVEGGVILLPSEH</sequence>
<dbReference type="Pfam" id="PF21781">
    <property type="entry name" value="DUF6876"/>
    <property type="match status" value="1"/>
</dbReference>
<protein>
    <recommendedName>
        <fullName evidence="1">DUF6876 domain-containing protein</fullName>
    </recommendedName>
</protein>
<feature type="domain" description="DUF6876" evidence="1">
    <location>
        <begin position="17"/>
        <end position="139"/>
    </location>
</feature>
<evidence type="ECO:0000313" key="2">
    <source>
        <dbReference type="EMBL" id="QJA54155.1"/>
    </source>
</evidence>
<evidence type="ECO:0000313" key="3">
    <source>
        <dbReference type="EMBL" id="QJI02546.1"/>
    </source>
</evidence>
<evidence type="ECO:0000259" key="1">
    <source>
        <dbReference type="Pfam" id="PF21781"/>
    </source>
</evidence>
<organism evidence="2">
    <name type="scientific">viral metagenome</name>
    <dbReference type="NCBI Taxonomy" id="1070528"/>
    <lineage>
        <taxon>unclassified sequences</taxon>
        <taxon>metagenomes</taxon>
        <taxon>organismal metagenomes</taxon>
    </lineage>
</organism>
<dbReference type="EMBL" id="MT145010">
    <property type="protein sequence ID" value="QJI02546.1"/>
    <property type="molecule type" value="Genomic_DNA"/>
</dbReference>
<reference evidence="2" key="1">
    <citation type="submission" date="2020-03" db="EMBL/GenBank/DDBJ databases">
        <title>The deep terrestrial virosphere.</title>
        <authorList>
            <person name="Holmfeldt K."/>
            <person name="Nilsson E."/>
            <person name="Simone D."/>
            <person name="Lopez-Fernandez M."/>
            <person name="Wu X."/>
            <person name="de Brujin I."/>
            <person name="Lundin D."/>
            <person name="Andersson A."/>
            <person name="Bertilsson S."/>
            <person name="Dopson M."/>
        </authorList>
    </citation>
    <scope>NUCLEOTIDE SEQUENCE</scope>
    <source>
        <strain evidence="2">TM448A04431</strain>
        <strain evidence="3">TM448B03322</strain>
    </source>
</reference>
<accession>A0A6H2A3R1</accession>
<gene>
    <name evidence="2" type="ORF">TM448A04431_0007</name>
    <name evidence="3" type="ORF">TM448B03322_0013</name>
</gene>
<proteinExistence type="predicted"/>